<organism evidence="1">
    <name type="scientific">Salmonella muenchen</name>
    <dbReference type="NCBI Taxonomy" id="596"/>
    <lineage>
        <taxon>Bacteria</taxon>
        <taxon>Pseudomonadati</taxon>
        <taxon>Pseudomonadota</taxon>
        <taxon>Gammaproteobacteria</taxon>
        <taxon>Enterobacterales</taxon>
        <taxon>Enterobacteriaceae</taxon>
        <taxon>Salmonella</taxon>
    </lineage>
</organism>
<dbReference type="AlphaFoldDB" id="A0A5U8XK20"/>
<proteinExistence type="predicted"/>
<gene>
    <name evidence="1" type="ORF">DTU56_08980</name>
</gene>
<accession>A0A5U8XK20</accession>
<evidence type="ECO:0000313" key="1">
    <source>
        <dbReference type="EMBL" id="EBS0563249.1"/>
    </source>
</evidence>
<sequence>MKYTYVAIDSIENAVRDFHNSSSPRLYNAIADYLKESTGSEWKLESTFNTQFINPNTTPMSSIGFDGSAVLTGKIDNLVLNFFTKHHPLTTVKTEWKTGVTNGRRGALFTLLLKDAQGKLVLHETAALHGPLDQIEKPSVDVFKALRDASEKALSDLASPSQTKEALVAAINQQTGMNWKLAEVSLAAGSVRKGTFAATFPSFTLAEQLSAAVYDGIKGYYDNRLVVRSDMFVGYIGNARCMQFTIAAHVSEESVFVIKAIMTLDDTSMFDEIPDDAMPSIVHIMESIPDAGDRSRNEPVYLMSAKATRSLLDGHTMDRSLDEIRRVSKQSGWSDVQAFGQQLLFIS</sequence>
<dbReference type="EMBL" id="AAGUDP010000006">
    <property type="protein sequence ID" value="EBS0563249.1"/>
    <property type="molecule type" value="Genomic_DNA"/>
</dbReference>
<reference evidence="1" key="1">
    <citation type="submission" date="2018-07" db="EMBL/GenBank/DDBJ databases">
        <authorList>
            <person name="Ashton P.M."/>
            <person name="Dallman T."/>
            <person name="Nair S."/>
            <person name="De Pinna E."/>
            <person name="Peters T."/>
            <person name="Grant K."/>
        </authorList>
    </citation>
    <scope>NUCLEOTIDE SEQUENCE</scope>
    <source>
        <strain evidence="1">142535</strain>
    </source>
</reference>
<name>A0A5U8XK20_SALMU</name>
<protein>
    <submittedName>
        <fullName evidence="1">Uncharacterized protein</fullName>
    </submittedName>
</protein>
<comment type="caution">
    <text evidence="1">The sequence shown here is derived from an EMBL/GenBank/DDBJ whole genome shotgun (WGS) entry which is preliminary data.</text>
</comment>